<keyword evidence="2" id="KW-1185">Reference proteome</keyword>
<dbReference type="EMBL" id="CM042015">
    <property type="protein sequence ID" value="KAI3708768.1"/>
    <property type="molecule type" value="Genomic_DNA"/>
</dbReference>
<gene>
    <name evidence="1" type="ORF">L2E82_38197</name>
</gene>
<accession>A0ACB9AHC4</accession>
<reference evidence="1 2" key="2">
    <citation type="journal article" date="2022" name="Mol. Ecol. Resour.">
        <title>The genomes of chicory, endive, great burdock and yacon provide insights into Asteraceae paleo-polyploidization history and plant inulin production.</title>
        <authorList>
            <person name="Fan W."/>
            <person name="Wang S."/>
            <person name="Wang H."/>
            <person name="Wang A."/>
            <person name="Jiang F."/>
            <person name="Liu H."/>
            <person name="Zhao H."/>
            <person name="Xu D."/>
            <person name="Zhang Y."/>
        </authorList>
    </citation>
    <scope>NUCLEOTIDE SEQUENCE [LARGE SCALE GENOMIC DNA]</scope>
    <source>
        <strain evidence="2">cv. Punajuju</strain>
        <tissue evidence="1">Leaves</tissue>
    </source>
</reference>
<organism evidence="1 2">
    <name type="scientific">Cichorium intybus</name>
    <name type="common">Chicory</name>
    <dbReference type="NCBI Taxonomy" id="13427"/>
    <lineage>
        <taxon>Eukaryota</taxon>
        <taxon>Viridiplantae</taxon>
        <taxon>Streptophyta</taxon>
        <taxon>Embryophyta</taxon>
        <taxon>Tracheophyta</taxon>
        <taxon>Spermatophyta</taxon>
        <taxon>Magnoliopsida</taxon>
        <taxon>eudicotyledons</taxon>
        <taxon>Gunneridae</taxon>
        <taxon>Pentapetalae</taxon>
        <taxon>asterids</taxon>
        <taxon>campanulids</taxon>
        <taxon>Asterales</taxon>
        <taxon>Asteraceae</taxon>
        <taxon>Cichorioideae</taxon>
        <taxon>Cichorieae</taxon>
        <taxon>Cichoriinae</taxon>
        <taxon>Cichorium</taxon>
    </lineage>
</organism>
<comment type="caution">
    <text evidence="1">The sequence shown here is derived from an EMBL/GenBank/DDBJ whole genome shotgun (WGS) entry which is preliminary data.</text>
</comment>
<reference evidence="2" key="1">
    <citation type="journal article" date="2022" name="Mol. Ecol. Resour.">
        <title>The genomes of chicory, endive, great burdock and yacon provide insights into Asteraceae palaeo-polyploidization history and plant inulin production.</title>
        <authorList>
            <person name="Fan W."/>
            <person name="Wang S."/>
            <person name="Wang H."/>
            <person name="Wang A."/>
            <person name="Jiang F."/>
            <person name="Liu H."/>
            <person name="Zhao H."/>
            <person name="Xu D."/>
            <person name="Zhang Y."/>
        </authorList>
    </citation>
    <scope>NUCLEOTIDE SEQUENCE [LARGE SCALE GENOMIC DNA]</scope>
    <source>
        <strain evidence="2">cv. Punajuju</strain>
    </source>
</reference>
<protein>
    <submittedName>
        <fullName evidence="1">Uncharacterized protein</fullName>
    </submittedName>
</protein>
<dbReference type="Proteomes" id="UP001055811">
    <property type="component" value="Linkage Group LG07"/>
</dbReference>
<evidence type="ECO:0000313" key="1">
    <source>
        <dbReference type="EMBL" id="KAI3708768.1"/>
    </source>
</evidence>
<name>A0ACB9AHC4_CICIN</name>
<proteinExistence type="predicted"/>
<sequence>MALNSSEPVDLDGISVDRGHELVLKSVANPMDMETKLKLKDVAVSASFPENQIENGKCDFGISRTENHILSDPIAERISKHGNMDENKVQGLISIPVEINKGIENS</sequence>
<evidence type="ECO:0000313" key="2">
    <source>
        <dbReference type="Proteomes" id="UP001055811"/>
    </source>
</evidence>